<comment type="caution">
    <text evidence="2">The sequence shown here is derived from an EMBL/GenBank/DDBJ whole genome shotgun (WGS) entry which is preliminary data.</text>
</comment>
<sequence>MSFFTFLVLLVSTSFVLCQIPDVATQLMLKQRGQNCLTQILPPSPQALAYQTQLAICFSVDCYVPLIQQVVMAYPQYYPQLRACMGY</sequence>
<dbReference type="OrthoDB" id="5775182at2759"/>
<dbReference type="AlphaFoldDB" id="A0A8S1HTN7"/>
<dbReference type="EMBL" id="CAJGYM010000108">
    <property type="protein sequence ID" value="CAD6197900.1"/>
    <property type="molecule type" value="Genomic_DNA"/>
</dbReference>
<evidence type="ECO:0000313" key="2">
    <source>
        <dbReference type="EMBL" id="CAD6197900.1"/>
    </source>
</evidence>
<reference evidence="2" key="1">
    <citation type="submission" date="2020-10" db="EMBL/GenBank/DDBJ databases">
        <authorList>
            <person name="Kikuchi T."/>
        </authorList>
    </citation>
    <scope>NUCLEOTIDE SEQUENCE</scope>
    <source>
        <strain evidence="2">NKZ352</strain>
    </source>
</reference>
<organism evidence="2 3">
    <name type="scientific">Caenorhabditis auriculariae</name>
    <dbReference type="NCBI Taxonomy" id="2777116"/>
    <lineage>
        <taxon>Eukaryota</taxon>
        <taxon>Metazoa</taxon>
        <taxon>Ecdysozoa</taxon>
        <taxon>Nematoda</taxon>
        <taxon>Chromadorea</taxon>
        <taxon>Rhabditida</taxon>
        <taxon>Rhabditina</taxon>
        <taxon>Rhabditomorpha</taxon>
        <taxon>Rhabditoidea</taxon>
        <taxon>Rhabditidae</taxon>
        <taxon>Peloderinae</taxon>
        <taxon>Caenorhabditis</taxon>
    </lineage>
</organism>
<evidence type="ECO:0000256" key="1">
    <source>
        <dbReference type="SAM" id="SignalP"/>
    </source>
</evidence>
<feature type="signal peptide" evidence="1">
    <location>
        <begin position="1"/>
        <end position="18"/>
    </location>
</feature>
<keyword evidence="3" id="KW-1185">Reference proteome</keyword>
<gene>
    <name evidence="2" type="ORF">CAUJ_LOCUS13807</name>
</gene>
<protein>
    <submittedName>
        <fullName evidence="2">Uncharacterized protein</fullName>
    </submittedName>
</protein>
<feature type="chain" id="PRO_5035818925" evidence="1">
    <location>
        <begin position="19"/>
        <end position="87"/>
    </location>
</feature>
<dbReference type="Proteomes" id="UP000835052">
    <property type="component" value="Unassembled WGS sequence"/>
</dbReference>
<evidence type="ECO:0000313" key="3">
    <source>
        <dbReference type="Proteomes" id="UP000835052"/>
    </source>
</evidence>
<name>A0A8S1HTN7_9PELO</name>
<keyword evidence="1" id="KW-0732">Signal</keyword>
<proteinExistence type="predicted"/>
<accession>A0A8S1HTN7</accession>